<reference evidence="7 8" key="1">
    <citation type="submission" date="2022-11" db="EMBL/GenBank/DDBJ databases">
        <title>Deinococcus ZS9-10, Low Temperature and Draught-tolerating, UV-resistant Bacteria from Continental Antarctica.</title>
        <authorList>
            <person name="Cheng L."/>
        </authorList>
    </citation>
    <scope>NUCLEOTIDE SEQUENCE [LARGE SCALE GENOMIC DNA]</scope>
    <source>
        <strain evidence="7 8">ZS9-10</strain>
    </source>
</reference>
<keyword evidence="4 6" id="KW-1133">Transmembrane helix</keyword>
<proteinExistence type="inferred from homology"/>
<dbReference type="EMBL" id="JAPMIV010000032">
    <property type="protein sequence ID" value="MDV6375670.1"/>
    <property type="molecule type" value="Genomic_DNA"/>
</dbReference>
<name>A0ABU4DTC2_9DEIO</name>
<dbReference type="PANTHER" id="PTHR30238:SF0">
    <property type="entry name" value="THYLAKOID MEMBRANE PROTEIN TERC, CHLOROPLASTIC"/>
    <property type="match status" value="1"/>
</dbReference>
<comment type="subcellular location">
    <subcellularLocation>
        <location evidence="1">Membrane</location>
        <topology evidence="1">Multi-pass membrane protein</topology>
    </subcellularLocation>
</comment>
<feature type="transmembrane region" description="Helical" evidence="6">
    <location>
        <begin position="218"/>
        <end position="242"/>
    </location>
</feature>
<dbReference type="RefSeq" id="WP_317641013.1">
    <property type="nucleotide sequence ID" value="NZ_JAPMIV010000032.1"/>
</dbReference>
<keyword evidence="8" id="KW-1185">Reference proteome</keyword>
<feature type="transmembrane region" description="Helical" evidence="6">
    <location>
        <begin position="151"/>
        <end position="168"/>
    </location>
</feature>
<evidence type="ECO:0000256" key="5">
    <source>
        <dbReference type="ARBA" id="ARBA00023136"/>
    </source>
</evidence>
<dbReference type="Pfam" id="PF03741">
    <property type="entry name" value="TerC"/>
    <property type="match status" value="1"/>
</dbReference>
<evidence type="ECO:0000256" key="6">
    <source>
        <dbReference type="SAM" id="Phobius"/>
    </source>
</evidence>
<evidence type="ECO:0000313" key="8">
    <source>
        <dbReference type="Proteomes" id="UP001276150"/>
    </source>
</evidence>
<keyword evidence="3 6" id="KW-0812">Transmembrane</keyword>
<protein>
    <submittedName>
        <fullName evidence="7">TerC family protein</fullName>
    </submittedName>
</protein>
<dbReference type="PANTHER" id="PTHR30238">
    <property type="entry name" value="MEMBRANE BOUND PREDICTED REDOX MODULATOR"/>
    <property type="match status" value="1"/>
</dbReference>
<dbReference type="InterPro" id="IPR005496">
    <property type="entry name" value="Integral_membrane_TerC"/>
</dbReference>
<comment type="similarity">
    <text evidence="2">Belongs to the TerC family.</text>
</comment>
<feature type="transmembrane region" description="Helical" evidence="6">
    <location>
        <begin position="248"/>
        <end position="269"/>
    </location>
</feature>
<evidence type="ECO:0000256" key="2">
    <source>
        <dbReference type="ARBA" id="ARBA00007511"/>
    </source>
</evidence>
<feature type="transmembrane region" description="Helical" evidence="6">
    <location>
        <begin position="124"/>
        <end position="145"/>
    </location>
</feature>
<evidence type="ECO:0000256" key="4">
    <source>
        <dbReference type="ARBA" id="ARBA00022989"/>
    </source>
</evidence>
<gene>
    <name evidence="7" type="ORF">ORD21_13805</name>
</gene>
<feature type="transmembrane region" description="Helical" evidence="6">
    <location>
        <begin position="281"/>
        <end position="299"/>
    </location>
</feature>
<keyword evidence="5 6" id="KW-0472">Membrane</keyword>
<evidence type="ECO:0000256" key="1">
    <source>
        <dbReference type="ARBA" id="ARBA00004141"/>
    </source>
</evidence>
<feature type="transmembrane region" description="Helical" evidence="6">
    <location>
        <begin position="98"/>
        <end position="117"/>
    </location>
</feature>
<feature type="transmembrane region" description="Helical" evidence="6">
    <location>
        <begin position="305"/>
        <end position="324"/>
    </location>
</feature>
<dbReference type="NCBIfam" id="TIGR03718">
    <property type="entry name" value="R_switched_Alx"/>
    <property type="match status" value="1"/>
</dbReference>
<feature type="transmembrane region" description="Helical" evidence="6">
    <location>
        <begin position="58"/>
        <end position="78"/>
    </location>
</feature>
<dbReference type="Proteomes" id="UP001276150">
    <property type="component" value="Unassembled WGS sequence"/>
</dbReference>
<comment type="caution">
    <text evidence="7">The sequence shown here is derived from an EMBL/GenBank/DDBJ whole genome shotgun (WGS) entry which is preliminary data.</text>
</comment>
<organism evidence="7 8">
    <name type="scientific">Deinococcus arenicola</name>
    <dbReference type="NCBI Taxonomy" id="2994950"/>
    <lineage>
        <taxon>Bacteria</taxon>
        <taxon>Thermotogati</taxon>
        <taxon>Deinococcota</taxon>
        <taxon>Deinococci</taxon>
        <taxon>Deinococcales</taxon>
        <taxon>Deinococcaceae</taxon>
        <taxon>Deinococcus</taxon>
    </lineage>
</organism>
<feature type="transmembrane region" description="Helical" evidence="6">
    <location>
        <begin position="16"/>
        <end position="37"/>
    </location>
</feature>
<accession>A0ABU4DTC2</accession>
<evidence type="ECO:0000256" key="3">
    <source>
        <dbReference type="ARBA" id="ARBA00022692"/>
    </source>
</evidence>
<evidence type="ECO:0000313" key="7">
    <source>
        <dbReference type="EMBL" id="MDV6375670.1"/>
    </source>
</evidence>
<sequence>MDLSFLTATEWLGKPAWMWVMFLTVVLALMAFDLGVLEKLRKRRLGPDDDGVMGVGQSLWLSAFYITIALIYGAWVWVTLGRESGMAFYTGFALEKALALDNVFVISLIFAFFAIPLKLQRRVLLWGIIGVIVLRAIMIGLGTALITQFDWILWIFGAFLLFTGIKMLRDGDAEHDFSSNKLLVWMKKRLRITDELHGERFIVKKDVGGKLRTFATPLLLALVMVETADVVFAVDSIPAIFAITQDPFIVYTSNIFAILGLRALYFALAAMVHRFKYLQPALSLVLVFIGLKIFYSQLWGKLDPAISLGVTLGLLAGGVIVSLVKTKSDPPAGEPPAAA</sequence>
<dbReference type="InterPro" id="IPR022369">
    <property type="entry name" value="Integral_membrane_TerC_rswitch"/>
</dbReference>